<protein>
    <submittedName>
        <fullName evidence="1">Uncharacterized protein</fullName>
    </submittedName>
</protein>
<accession>A0A2T4D3B6</accession>
<dbReference type="Proteomes" id="UP000242087">
    <property type="component" value="Unassembled WGS sequence"/>
</dbReference>
<dbReference type="InterPro" id="IPR009057">
    <property type="entry name" value="Homeodomain-like_sf"/>
</dbReference>
<evidence type="ECO:0000313" key="1">
    <source>
        <dbReference type="EMBL" id="PTB88321.1"/>
    </source>
</evidence>
<evidence type="ECO:0000313" key="2">
    <source>
        <dbReference type="Proteomes" id="UP000242087"/>
    </source>
</evidence>
<dbReference type="EMBL" id="PYVF01000082">
    <property type="protein sequence ID" value="PTB88321.1"/>
    <property type="molecule type" value="Genomic_DNA"/>
</dbReference>
<comment type="caution">
    <text evidence="1">The sequence shown here is derived from an EMBL/GenBank/DDBJ whole genome shotgun (WGS) entry which is preliminary data.</text>
</comment>
<dbReference type="SUPFAM" id="SSF46689">
    <property type="entry name" value="Homeodomain-like"/>
    <property type="match status" value="1"/>
</dbReference>
<dbReference type="Gene3D" id="1.10.10.60">
    <property type="entry name" value="Homeodomain-like"/>
    <property type="match status" value="1"/>
</dbReference>
<name>A0A2T4D3B6_9GAMM</name>
<dbReference type="AlphaFoldDB" id="A0A2T4D3B6"/>
<proteinExistence type="predicted"/>
<gene>
    <name evidence="1" type="ORF">C9927_04420</name>
</gene>
<reference evidence="1 2" key="1">
    <citation type="submission" date="2018-03" db="EMBL/GenBank/DDBJ databases">
        <title>Cross-interface Injection: A General Nanoliter Liquid Handling Method Applied to Single Cells Genome Amplification Automated Nanoliter Liquid Handling Applied to Single Cell Multiple Displacement Amplification.</title>
        <authorList>
            <person name="Yun J."/>
            <person name="Xu P."/>
            <person name="Xu J."/>
            <person name="Dai X."/>
            <person name="Wang Y."/>
            <person name="Zheng X."/>
            <person name="Cao C."/>
            <person name="Yi Q."/>
            <person name="Zhu Y."/>
            <person name="Wang L."/>
            <person name="Dong Z."/>
            <person name="Huang Y."/>
            <person name="Huang L."/>
            <person name="Du W."/>
        </authorList>
    </citation>
    <scope>NUCLEOTIDE SEQUENCE [LARGE SCALE GENOMIC DNA]</scope>
    <source>
        <strain evidence="1 2">A12-4</strain>
    </source>
</reference>
<dbReference type="Pfam" id="PF13384">
    <property type="entry name" value="HTH_23"/>
    <property type="match status" value="1"/>
</dbReference>
<organism evidence="1 2">
    <name type="scientific">Pseudidiomarina aestuarii</name>
    <dbReference type="NCBI Taxonomy" id="624146"/>
    <lineage>
        <taxon>Bacteria</taxon>
        <taxon>Pseudomonadati</taxon>
        <taxon>Pseudomonadota</taxon>
        <taxon>Gammaproteobacteria</taxon>
        <taxon>Alteromonadales</taxon>
        <taxon>Idiomarinaceae</taxon>
        <taxon>Pseudidiomarina</taxon>
    </lineage>
</organism>
<feature type="non-terminal residue" evidence="1">
    <location>
        <position position="1"/>
    </location>
</feature>
<sequence length="28" mass="3142">EGASQSDIAKELGVTRQTIRNWLKRLGN</sequence>